<reference evidence="2" key="1">
    <citation type="submission" date="2020-11" db="EMBL/GenBank/DDBJ databases">
        <authorList>
            <consortium name="DOE Joint Genome Institute"/>
            <person name="Ahrendt S."/>
            <person name="Riley R."/>
            <person name="Andreopoulos W."/>
            <person name="Labutti K."/>
            <person name="Pangilinan J."/>
            <person name="Ruiz-Duenas F.J."/>
            <person name="Barrasa J.M."/>
            <person name="Sanchez-Garcia M."/>
            <person name="Camarero S."/>
            <person name="Miyauchi S."/>
            <person name="Serrano A."/>
            <person name="Linde D."/>
            <person name="Babiker R."/>
            <person name="Drula E."/>
            <person name="Ayuso-Fernandez I."/>
            <person name="Pacheco R."/>
            <person name="Padilla G."/>
            <person name="Ferreira P."/>
            <person name="Barriuso J."/>
            <person name="Kellner H."/>
            <person name="Castanera R."/>
            <person name="Alfaro M."/>
            <person name="Ramirez L."/>
            <person name="Pisabarro A.G."/>
            <person name="Kuo A."/>
            <person name="Tritt A."/>
            <person name="Lipzen A."/>
            <person name="He G."/>
            <person name="Yan M."/>
            <person name="Ng V."/>
            <person name="Cullen D."/>
            <person name="Martin F."/>
            <person name="Rosso M.-N."/>
            <person name="Henrissat B."/>
            <person name="Hibbett D."/>
            <person name="Martinez A.T."/>
            <person name="Grigoriev I.V."/>
        </authorList>
    </citation>
    <scope>NUCLEOTIDE SEQUENCE</scope>
    <source>
        <strain evidence="2">AH 40177</strain>
    </source>
</reference>
<keyword evidence="1" id="KW-0732">Signal</keyword>
<dbReference type="AlphaFoldDB" id="A0A9P5UAU8"/>
<evidence type="ECO:0000313" key="2">
    <source>
        <dbReference type="EMBL" id="KAF9072407.1"/>
    </source>
</evidence>
<evidence type="ECO:0000256" key="1">
    <source>
        <dbReference type="SAM" id="SignalP"/>
    </source>
</evidence>
<evidence type="ECO:0000313" key="3">
    <source>
        <dbReference type="Proteomes" id="UP000772434"/>
    </source>
</evidence>
<dbReference type="Proteomes" id="UP000772434">
    <property type="component" value="Unassembled WGS sequence"/>
</dbReference>
<proteinExistence type="predicted"/>
<accession>A0A9P5UAU8</accession>
<sequence>MQPKVVCLYLLAMLMFGSTVCSLPTKLPPRPLQPMLEAGGKSLATYPALPASLTASHTSRTKAKGRIVPNPSPNAPMRTSPFKAFFLNSSGKLKLSSGAPHPADRAALGVAKRRVRSAIKAIFDVNKPAIKVDNELKELFDKGVAKAAWGKEHISVGDADADPVLYFAIKGRVCKPYCLGFTVRSHYRPLQDGGSQGVPAYSELLCPKSAGFGKFTSKEVGDYKGDPETESKVRDGLAEFSKFSTCLMENIAKAKVKDPAAFILETEATPEELADAFELAPLNLAEASKLYGEEPPSPQVP</sequence>
<comment type="caution">
    <text evidence="2">The sequence shown here is derived from an EMBL/GenBank/DDBJ whole genome shotgun (WGS) entry which is preliminary data.</text>
</comment>
<gene>
    <name evidence="2" type="ORF">BDP27DRAFT_1418034</name>
</gene>
<feature type="chain" id="PRO_5040211503" evidence="1">
    <location>
        <begin position="23"/>
        <end position="301"/>
    </location>
</feature>
<name>A0A9P5UAU8_9AGAR</name>
<protein>
    <submittedName>
        <fullName evidence="2">Uncharacterized protein</fullName>
    </submittedName>
</protein>
<feature type="signal peptide" evidence="1">
    <location>
        <begin position="1"/>
        <end position="22"/>
    </location>
</feature>
<organism evidence="2 3">
    <name type="scientific">Rhodocollybia butyracea</name>
    <dbReference type="NCBI Taxonomy" id="206335"/>
    <lineage>
        <taxon>Eukaryota</taxon>
        <taxon>Fungi</taxon>
        <taxon>Dikarya</taxon>
        <taxon>Basidiomycota</taxon>
        <taxon>Agaricomycotina</taxon>
        <taxon>Agaricomycetes</taxon>
        <taxon>Agaricomycetidae</taxon>
        <taxon>Agaricales</taxon>
        <taxon>Marasmiineae</taxon>
        <taxon>Omphalotaceae</taxon>
        <taxon>Rhodocollybia</taxon>
    </lineage>
</organism>
<dbReference type="EMBL" id="JADNRY010000024">
    <property type="protein sequence ID" value="KAF9072407.1"/>
    <property type="molecule type" value="Genomic_DNA"/>
</dbReference>
<keyword evidence="3" id="KW-1185">Reference proteome</keyword>